<feature type="region of interest" description="Disordered" evidence="3">
    <location>
        <begin position="660"/>
        <end position="770"/>
    </location>
</feature>
<dbReference type="GO" id="GO:0005634">
    <property type="term" value="C:nucleus"/>
    <property type="evidence" value="ECO:0007669"/>
    <property type="project" value="TreeGrafter"/>
</dbReference>
<dbReference type="PANTHER" id="PTHR31290">
    <property type="entry name" value="UV-DAMAGE ENDONUCLEASE"/>
    <property type="match status" value="1"/>
</dbReference>
<organism evidence="4 5">
    <name type="scientific">Achaetomium macrosporum</name>
    <dbReference type="NCBI Taxonomy" id="79813"/>
    <lineage>
        <taxon>Eukaryota</taxon>
        <taxon>Fungi</taxon>
        <taxon>Dikarya</taxon>
        <taxon>Ascomycota</taxon>
        <taxon>Pezizomycotina</taxon>
        <taxon>Sordariomycetes</taxon>
        <taxon>Sordariomycetidae</taxon>
        <taxon>Sordariales</taxon>
        <taxon>Chaetomiaceae</taxon>
        <taxon>Achaetomium</taxon>
    </lineage>
</organism>
<dbReference type="AlphaFoldDB" id="A0AAN7H828"/>
<feature type="region of interest" description="Disordered" evidence="3">
    <location>
        <begin position="603"/>
        <end position="625"/>
    </location>
</feature>
<dbReference type="GO" id="GO:0009411">
    <property type="term" value="P:response to UV"/>
    <property type="evidence" value="ECO:0007669"/>
    <property type="project" value="InterPro"/>
</dbReference>
<reference evidence="4" key="1">
    <citation type="journal article" date="2023" name="Mol. Phylogenet. Evol.">
        <title>Genome-scale phylogeny and comparative genomics of the fungal order Sordariales.</title>
        <authorList>
            <person name="Hensen N."/>
            <person name="Bonometti L."/>
            <person name="Westerberg I."/>
            <person name="Brannstrom I.O."/>
            <person name="Guillou S."/>
            <person name="Cros-Aarteil S."/>
            <person name="Calhoun S."/>
            <person name="Haridas S."/>
            <person name="Kuo A."/>
            <person name="Mondo S."/>
            <person name="Pangilinan J."/>
            <person name="Riley R."/>
            <person name="LaButti K."/>
            <person name="Andreopoulos B."/>
            <person name="Lipzen A."/>
            <person name="Chen C."/>
            <person name="Yan M."/>
            <person name="Daum C."/>
            <person name="Ng V."/>
            <person name="Clum A."/>
            <person name="Steindorff A."/>
            <person name="Ohm R.A."/>
            <person name="Martin F."/>
            <person name="Silar P."/>
            <person name="Natvig D.O."/>
            <person name="Lalanne C."/>
            <person name="Gautier V."/>
            <person name="Ament-Velasquez S.L."/>
            <person name="Kruys A."/>
            <person name="Hutchinson M.I."/>
            <person name="Powell A.J."/>
            <person name="Barry K."/>
            <person name="Miller A.N."/>
            <person name="Grigoriev I.V."/>
            <person name="Debuchy R."/>
            <person name="Gladieux P."/>
            <person name="Hiltunen Thoren M."/>
            <person name="Johannesson H."/>
        </authorList>
    </citation>
    <scope>NUCLEOTIDE SEQUENCE</scope>
    <source>
        <strain evidence="4">CBS 532.94</strain>
    </source>
</reference>
<dbReference type="GO" id="GO:0004519">
    <property type="term" value="F:endonuclease activity"/>
    <property type="evidence" value="ECO:0007669"/>
    <property type="project" value="InterPro"/>
</dbReference>
<dbReference type="Proteomes" id="UP001303760">
    <property type="component" value="Unassembled WGS sequence"/>
</dbReference>
<feature type="compositionally biased region" description="Polar residues" evidence="3">
    <location>
        <begin position="153"/>
        <end position="162"/>
    </location>
</feature>
<dbReference type="GO" id="GO:0006289">
    <property type="term" value="P:nucleotide-excision repair"/>
    <property type="evidence" value="ECO:0007669"/>
    <property type="project" value="InterPro"/>
</dbReference>
<name>A0AAN7H828_9PEZI</name>
<keyword evidence="5" id="KW-1185">Reference proteome</keyword>
<evidence type="ECO:0000313" key="4">
    <source>
        <dbReference type="EMBL" id="KAK4239521.1"/>
    </source>
</evidence>
<dbReference type="Gene3D" id="3.20.20.150">
    <property type="entry name" value="Divalent-metal-dependent TIM barrel enzymes"/>
    <property type="match status" value="1"/>
</dbReference>
<dbReference type="GO" id="GO:0043504">
    <property type="term" value="P:mitochondrial DNA repair"/>
    <property type="evidence" value="ECO:0007669"/>
    <property type="project" value="TreeGrafter"/>
</dbReference>
<feature type="region of interest" description="Disordered" evidence="3">
    <location>
        <begin position="107"/>
        <end position="132"/>
    </location>
</feature>
<feature type="compositionally biased region" description="Polar residues" evidence="3">
    <location>
        <begin position="267"/>
        <end position="276"/>
    </location>
</feature>
<dbReference type="InterPro" id="IPR004601">
    <property type="entry name" value="UvdE"/>
</dbReference>
<dbReference type="EMBL" id="MU860061">
    <property type="protein sequence ID" value="KAK4239521.1"/>
    <property type="molecule type" value="Genomic_DNA"/>
</dbReference>
<sequence>MKPVAIPLPSASAPRARLSLSLIGRRCHPDPRTSQSHRVSAVSHPVLLLLLCPQSQILHLVSARPRPLVNSVATSRNHYPTILPFQGLPRPRPPRIHPACITQAFSTMASSKSKPSPRPSLPSQNKLVNDLETPLRPQVQLRRSGRHVKTMDPENNASSTLGNVLGVRRAEGEDTGSDEMEERKETVKGEMQLAIEGLSRMERRLRSATKRQKLRIEEETRFANPRLVADQERVARSTAEAGMGISQSARRGQGAMPTPEDEEKENFASNIAQGESQDPEARRIDAPEEAADVPERGAARPPPVNSGYLPLPWRGRLGYACLNTYLRSAKTPVFCSRTCRMASIVDHRYPLTDESMPEHSIKNRPDKSKESSYERGQKFLQNLGLQNARDIVKMLRWNDKYGIKFMRLSSEMFPFASHPEHGYKLAPFASEVLAEAGKVAAELGHRVTTHPGQYTQLGSPRQEVVNTAIRDLEYHDEMMSLLRLPEQQNRDAVMILHMGGVFGDKAATLDRFRKNYATLSDSIKARLVLENDDVGWSVHDLLPVCEELNIPLVLDYHHHNIVFDSTQCREGTLDISQPEIMARIAATWTRKCIKQKMHYSEPVPGAVTPRDRRKHSPRVMTLPPCPPDMDLMIEAKDKEQAVFELMRTFKLPGFDRINDMIPHERDDEPRPAPTVPKGKQKPAVNMKRKRAPDEDAIELNDVGAGADDESQVMSARDVSPEETSMGGPDNRVYWPPGREDWLKPMRRGPRTQVREDQDDLDTKDECDYVV</sequence>
<proteinExistence type="predicted"/>
<feature type="region of interest" description="Disordered" evidence="3">
    <location>
        <begin position="145"/>
        <end position="187"/>
    </location>
</feature>
<dbReference type="GO" id="GO:0005739">
    <property type="term" value="C:mitochondrion"/>
    <property type="evidence" value="ECO:0007669"/>
    <property type="project" value="TreeGrafter"/>
</dbReference>
<reference evidence="4" key="2">
    <citation type="submission" date="2023-05" db="EMBL/GenBank/DDBJ databases">
        <authorList>
            <consortium name="Lawrence Berkeley National Laboratory"/>
            <person name="Steindorff A."/>
            <person name="Hensen N."/>
            <person name="Bonometti L."/>
            <person name="Westerberg I."/>
            <person name="Brannstrom I.O."/>
            <person name="Guillou S."/>
            <person name="Cros-Aarteil S."/>
            <person name="Calhoun S."/>
            <person name="Haridas S."/>
            <person name="Kuo A."/>
            <person name="Mondo S."/>
            <person name="Pangilinan J."/>
            <person name="Riley R."/>
            <person name="Labutti K."/>
            <person name="Andreopoulos B."/>
            <person name="Lipzen A."/>
            <person name="Chen C."/>
            <person name="Yanf M."/>
            <person name="Daum C."/>
            <person name="Ng V."/>
            <person name="Clum A."/>
            <person name="Ohm R."/>
            <person name="Martin F."/>
            <person name="Silar P."/>
            <person name="Natvig D."/>
            <person name="Lalanne C."/>
            <person name="Gautier V."/>
            <person name="Ament-Velasquez S.L."/>
            <person name="Kruys A."/>
            <person name="Hutchinson M.I."/>
            <person name="Powell A.J."/>
            <person name="Barry K."/>
            <person name="Miller A.N."/>
            <person name="Grigoriev I.V."/>
            <person name="Debuchy R."/>
            <person name="Gladieux P."/>
            <person name="Thoren M.H."/>
            <person name="Johannesson H."/>
        </authorList>
    </citation>
    <scope>NUCLEOTIDE SEQUENCE</scope>
    <source>
        <strain evidence="4">CBS 532.94</strain>
    </source>
</reference>
<feature type="region of interest" description="Disordered" evidence="3">
    <location>
        <begin position="238"/>
        <end position="306"/>
    </location>
</feature>
<comment type="caution">
    <text evidence="4">The sequence shown here is derived from an EMBL/GenBank/DDBJ whole genome shotgun (WGS) entry which is preliminary data.</text>
</comment>
<keyword evidence="2" id="KW-0234">DNA repair</keyword>
<gene>
    <name evidence="4" type="ORF">C8A03DRAFT_14093</name>
</gene>
<evidence type="ECO:0000313" key="5">
    <source>
        <dbReference type="Proteomes" id="UP001303760"/>
    </source>
</evidence>
<keyword evidence="1" id="KW-0227">DNA damage</keyword>
<feature type="region of interest" description="Disordered" evidence="3">
    <location>
        <begin position="354"/>
        <end position="374"/>
    </location>
</feature>
<evidence type="ECO:0000256" key="3">
    <source>
        <dbReference type="SAM" id="MobiDB-lite"/>
    </source>
</evidence>
<dbReference type="NCBIfam" id="TIGR00629">
    <property type="entry name" value="uvde"/>
    <property type="match status" value="1"/>
</dbReference>
<evidence type="ECO:0000256" key="1">
    <source>
        <dbReference type="ARBA" id="ARBA00022763"/>
    </source>
</evidence>
<protein>
    <submittedName>
        <fullName evidence="4">UV-endonuclease UvdE-domain-containing protein</fullName>
    </submittedName>
</protein>
<feature type="compositionally biased region" description="Basic and acidic residues" evidence="3">
    <location>
        <begin position="660"/>
        <end position="670"/>
    </location>
</feature>
<dbReference type="Pfam" id="PF03851">
    <property type="entry name" value="UvdE"/>
    <property type="match status" value="1"/>
</dbReference>
<accession>A0AAN7H828</accession>
<evidence type="ECO:0000256" key="2">
    <source>
        <dbReference type="ARBA" id="ARBA00023204"/>
    </source>
</evidence>
<dbReference type="PANTHER" id="PTHR31290:SF5">
    <property type="entry name" value="UV-DAMAGE ENDONUCLEASE"/>
    <property type="match status" value="1"/>
</dbReference>